<dbReference type="EMBL" id="MCGE01000035">
    <property type="protein sequence ID" value="ORZ07332.1"/>
    <property type="molecule type" value="Genomic_DNA"/>
</dbReference>
<name>A0A1X2I1P4_9FUNG</name>
<keyword evidence="2" id="KW-1185">Reference proteome</keyword>
<gene>
    <name evidence="1" type="ORF">BCR42DRAFT_152530</name>
</gene>
<reference evidence="1 2" key="1">
    <citation type="submission" date="2016-07" db="EMBL/GenBank/DDBJ databases">
        <title>Pervasive Adenine N6-methylation of Active Genes in Fungi.</title>
        <authorList>
            <consortium name="DOE Joint Genome Institute"/>
            <person name="Mondo S.J."/>
            <person name="Dannebaum R.O."/>
            <person name="Kuo R.C."/>
            <person name="Labutti K."/>
            <person name="Haridas S."/>
            <person name="Kuo A."/>
            <person name="Salamov A."/>
            <person name="Ahrendt S.R."/>
            <person name="Lipzen A."/>
            <person name="Sullivan W."/>
            <person name="Andreopoulos W.B."/>
            <person name="Clum A."/>
            <person name="Lindquist E."/>
            <person name="Daum C."/>
            <person name="Ramamoorthy G.K."/>
            <person name="Gryganskyi A."/>
            <person name="Culley D."/>
            <person name="Magnuson J.K."/>
            <person name="James T.Y."/>
            <person name="O'Malley M.A."/>
            <person name="Stajich J.E."/>
            <person name="Spatafora J.W."/>
            <person name="Visel A."/>
            <person name="Grigoriev I.V."/>
        </authorList>
    </citation>
    <scope>NUCLEOTIDE SEQUENCE [LARGE SCALE GENOMIC DNA]</scope>
    <source>
        <strain evidence="1 2">NRRL 1336</strain>
    </source>
</reference>
<evidence type="ECO:0000313" key="2">
    <source>
        <dbReference type="Proteomes" id="UP000193560"/>
    </source>
</evidence>
<dbReference type="Proteomes" id="UP000193560">
    <property type="component" value="Unassembled WGS sequence"/>
</dbReference>
<protein>
    <submittedName>
        <fullName evidence="1">Uncharacterized protein</fullName>
    </submittedName>
</protein>
<accession>A0A1X2I1P4</accession>
<evidence type="ECO:0000313" key="1">
    <source>
        <dbReference type="EMBL" id="ORZ07332.1"/>
    </source>
</evidence>
<sequence>MNITTDKESNTFPTTTDLRALSDCAFPNYGCTGTWNSGRWNYCCNKADDRTVGIAWLWQCGI</sequence>
<organism evidence="1 2">
    <name type="scientific">Absidia repens</name>
    <dbReference type="NCBI Taxonomy" id="90262"/>
    <lineage>
        <taxon>Eukaryota</taxon>
        <taxon>Fungi</taxon>
        <taxon>Fungi incertae sedis</taxon>
        <taxon>Mucoromycota</taxon>
        <taxon>Mucoromycotina</taxon>
        <taxon>Mucoromycetes</taxon>
        <taxon>Mucorales</taxon>
        <taxon>Cunninghamellaceae</taxon>
        <taxon>Absidia</taxon>
    </lineage>
</organism>
<comment type="caution">
    <text evidence="1">The sequence shown here is derived from an EMBL/GenBank/DDBJ whole genome shotgun (WGS) entry which is preliminary data.</text>
</comment>
<proteinExistence type="predicted"/>
<dbReference type="AlphaFoldDB" id="A0A1X2I1P4"/>